<keyword evidence="3" id="KW-1185">Reference proteome</keyword>
<protein>
    <recommendedName>
        <fullName evidence="4">UDENN domain-containing protein</fullName>
    </recommendedName>
</protein>
<comment type="caution">
    <text evidence="2">The sequence shown here is derived from an EMBL/GenBank/DDBJ whole genome shotgun (WGS) entry which is preliminary data.</text>
</comment>
<evidence type="ECO:0000256" key="1">
    <source>
        <dbReference type="SAM" id="MobiDB-lite"/>
    </source>
</evidence>
<evidence type="ECO:0008006" key="4">
    <source>
        <dbReference type="Google" id="ProtNLM"/>
    </source>
</evidence>
<dbReference type="GO" id="GO:0005811">
    <property type="term" value="C:lipid droplet"/>
    <property type="evidence" value="ECO:0007669"/>
    <property type="project" value="TreeGrafter"/>
</dbReference>
<dbReference type="InterPro" id="IPR053056">
    <property type="entry name" value="Lipid_Metab_Assoc_Protein"/>
</dbReference>
<dbReference type="STRING" id="5217.A0A4Q1BIQ0"/>
<dbReference type="Pfam" id="PF09804">
    <property type="entry name" value="DENND11"/>
    <property type="match status" value="1"/>
</dbReference>
<evidence type="ECO:0000313" key="3">
    <source>
        <dbReference type="Proteomes" id="UP000289152"/>
    </source>
</evidence>
<name>A0A4Q1BIQ0_TREME</name>
<organism evidence="2 3">
    <name type="scientific">Tremella mesenterica</name>
    <name type="common">Jelly fungus</name>
    <dbReference type="NCBI Taxonomy" id="5217"/>
    <lineage>
        <taxon>Eukaryota</taxon>
        <taxon>Fungi</taxon>
        <taxon>Dikarya</taxon>
        <taxon>Basidiomycota</taxon>
        <taxon>Agaricomycotina</taxon>
        <taxon>Tremellomycetes</taxon>
        <taxon>Tremellales</taxon>
        <taxon>Tremellaceae</taxon>
        <taxon>Tremella</taxon>
    </lineage>
</organism>
<dbReference type="Proteomes" id="UP000289152">
    <property type="component" value="Unassembled WGS sequence"/>
</dbReference>
<dbReference type="AlphaFoldDB" id="A0A4Q1BIQ0"/>
<feature type="compositionally biased region" description="Acidic residues" evidence="1">
    <location>
        <begin position="420"/>
        <end position="436"/>
    </location>
</feature>
<reference evidence="2 3" key="1">
    <citation type="submission" date="2016-06" db="EMBL/GenBank/DDBJ databases">
        <title>Evolution of pathogenesis and genome organization in the Tremellales.</title>
        <authorList>
            <person name="Cuomo C."/>
            <person name="Litvintseva A."/>
            <person name="Heitman J."/>
            <person name="Chen Y."/>
            <person name="Sun S."/>
            <person name="Springer D."/>
            <person name="Dromer F."/>
            <person name="Young S."/>
            <person name="Zeng Q."/>
            <person name="Chapman S."/>
            <person name="Gujja S."/>
            <person name="Saif S."/>
            <person name="Birren B."/>
        </authorList>
    </citation>
    <scope>NUCLEOTIDE SEQUENCE [LARGE SCALE GENOMIC DNA]</scope>
    <source>
        <strain evidence="2 3">ATCC 28783</strain>
    </source>
</reference>
<dbReference type="PANTHER" id="PTHR28153:SF1">
    <property type="entry name" value="DUF4484 DOMAIN-CONTAINING PROTEIN"/>
    <property type="match status" value="1"/>
</dbReference>
<proteinExistence type="predicted"/>
<accession>A0A4Q1BIQ0</accession>
<dbReference type="InParanoid" id="A0A4Q1BIQ0"/>
<sequence>MSQMEVGKLYDLPPLVALFLTHFDDIKGQSVIYYKSSYEYPTFSPDNIEHSSLPSGLHTTSEDVVLFSHHNLPSVGLFRSRDTSSVSGQVGRGRRMATLGVVLSPPSTPEDTFFLPETLQKIYDHLESEDFLQNAPKMLDEIWHSLPSSSTTPDLGQSPSWEIAGNEAVERKGAPARHPVAYMSAVVASLGPSVITVYKAALAGRRILLYSPPPLLPLSAFAWCIWAMSLPPPQAEVKSSTWIGHIGLMDLTSVTARKDGWIATTSDAIYRSHPNSYDLFLDLSPLHLRPVDPSLSPPFLSDEETSSDPRIFSSFTSPNIPTEITYSFSDVPLYKSLLSPPGLSQNLTTALDVGVNKRRWWLVFYDVVSGLWTVCRGVCDYALALNLVRPVRLDEGEEDAQEIGEDVPLLRNDPTHLDSDDIDGAEGVEGDGDGEEEMEEMMEEEESVKVGRHMLRVLFHNTHHLYEQLRIVASRSPGRGLGEEEIKLLSGRWARADDKAWWMALSITWGFDQPS</sequence>
<dbReference type="OrthoDB" id="2152680at2759"/>
<feature type="region of interest" description="Disordered" evidence="1">
    <location>
        <begin position="409"/>
        <end position="436"/>
    </location>
</feature>
<gene>
    <name evidence="2" type="ORF">M231_05188</name>
</gene>
<dbReference type="EMBL" id="SDIL01000066">
    <property type="protein sequence ID" value="RXK37563.1"/>
    <property type="molecule type" value="Genomic_DNA"/>
</dbReference>
<dbReference type="VEuPathDB" id="FungiDB:TREMEDRAFT_25151"/>
<dbReference type="InterPro" id="IPR018626">
    <property type="entry name" value="LCHN/Anr2"/>
</dbReference>
<evidence type="ECO:0000313" key="2">
    <source>
        <dbReference type="EMBL" id="RXK37563.1"/>
    </source>
</evidence>
<dbReference type="PANTHER" id="PTHR28153">
    <property type="entry name" value="PROTEIN, PUTATIVE-RELATED"/>
    <property type="match status" value="1"/>
</dbReference>